<dbReference type="GeneID" id="5494958"/>
<accession>A7E4K1</accession>
<sequence>MEEERNEEIPDEEQKLRKGFRIRCCKRNS</sequence>
<evidence type="ECO:0000313" key="2">
    <source>
        <dbReference type="Proteomes" id="UP000001312"/>
    </source>
</evidence>
<dbReference type="EMBL" id="CH476621">
    <property type="protein sequence ID" value="EDN90823.1"/>
    <property type="molecule type" value="Genomic_DNA"/>
</dbReference>
<protein>
    <submittedName>
        <fullName evidence="1">Uncharacterized protein</fullName>
    </submittedName>
</protein>
<dbReference type="InParanoid" id="A7E4K1"/>
<dbReference type="AlphaFoldDB" id="A7E4K1"/>
<dbReference type="KEGG" id="ssl:SS1G_00223"/>
<evidence type="ECO:0000313" key="1">
    <source>
        <dbReference type="EMBL" id="EDN90823.1"/>
    </source>
</evidence>
<keyword evidence="2" id="KW-1185">Reference proteome</keyword>
<dbReference type="RefSeq" id="XP_001598137.1">
    <property type="nucleotide sequence ID" value="XM_001598087.1"/>
</dbReference>
<organism evidence="1 2">
    <name type="scientific">Sclerotinia sclerotiorum (strain ATCC 18683 / 1980 / Ss-1)</name>
    <name type="common">White mold</name>
    <name type="synonym">Whetzelinia sclerotiorum</name>
    <dbReference type="NCBI Taxonomy" id="665079"/>
    <lineage>
        <taxon>Eukaryota</taxon>
        <taxon>Fungi</taxon>
        <taxon>Dikarya</taxon>
        <taxon>Ascomycota</taxon>
        <taxon>Pezizomycotina</taxon>
        <taxon>Leotiomycetes</taxon>
        <taxon>Helotiales</taxon>
        <taxon>Sclerotiniaceae</taxon>
        <taxon>Sclerotinia</taxon>
    </lineage>
</organism>
<dbReference type="Proteomes" id="UP000001312">
    <property type="component" value="Unassembled WGS sequence"/>
</dbReference>
<gene>
    <name evidence="1" type="ORF">SS1G_00223</name>
</gene>
<reference evidence="2" key="1">
    <citation type="journal article" date="2011" name="PLoS Genet.">
        <title>Genomic analysis of the necrotrophic fungal pathogens Sclerotinia sclerotiorum and Botrytis cinerea.</title>
        <authorList>
            <person name="Amselem J."/>
            <person name="Cuomo C.A."/>
            <person name="van Kan J.A."/>
            <person name="Viaud M."/>
            <person name="Benito E.P."/>
            <person name="Couloux A."/>
            <person name="Coutinho P.M."/>
            <person name="de Vries R.P."/>
            <person name="Dyer P.S."/>
            <person name="Fillinger S."/>
            <person name="Fournier E."/>
            <person name="Gout L."/>
            <person name="Hahn M."/>
            <person name="Kohn L."/>
            <person name="Lapalu N."/>
            <person name="Plummer K.M."/>
            <person name="Pradier J.M."/>
            <person name="Quevillon E."/>
            <person name="Sharon A."/>
            <person name="Simon A."/>
            <person name="ten Have A."/>
            <person name="Tudzynski B."/>
            <person name="Tudzynski P."/>
            <person name="Wincker P."/>
            <person name="Andrew M."/>
            <person name="Anthouard V."/>
            <person name="Beever R.E."/>
            <person name="Beffa R."/>
            <person name="Benoit I."/>
            <person name="Bouzid O."/>
            <person name="Brault B."/>
            <person name="Chen Z."/>
            <person name="Choquer M."/>
            <person name="Collemare J."/>
            <person name="Cotton P."/>
            <person name="Danchin E.G."/>
            <person name="Da Silva C."/>
            <person name="Gautier A."/>
            <person name="Giraud C."/>
            <person name="Giraud T."/>
            <person name="Gonzalez C."/>
            <person name="Grossetete S."/>
            <person name="Guldener U."/>
            <person name="Henrissat B."/>
            <person name="Howlett B.J."/>
            <person name="Kodira C."/>
            <person name="Kretschmer M."/>
            <person name="Lappartient A."/>
            <person name="Leroch M."/>
            <person name="Levis C."/>
            <person name="Mauceli E."/>
            <person name="Neuveglise C."/>
            <person name="Oeser B."/>
            <person name="Pearson M."/>
            <person name="Poulain J."/>
            <person name="Poussereau N."/>
            <person name="Quesneville H."/>
            <person name="Rascle C."/>
            <person name="Schumacher J."/>
            <person name="Segurens B."/>
            <person name="Sexton A."/>
            <person name="Silva E."/>
            <person name="Sirven C."/>
            <person name="Soanes D.M."/>
            <person name="Talbot N.J."/>
            <person name="Templeton M."/>
            <person name="Yandava C."/>
            <person name="Yarden O."/>
            <person name="Zeng Q."/>
            <person name="Rollins J.A."/>
            <person name="Lebrun M.H."/>
            <person name="Dickman M."/>
        </authorList>
    </citation>
    <scope>NUCLEOTIDE SEQUENCE [LARGE SCALE GENOMIC DNA]</scope>
    <source>
        <strain evidence="2">ATCC 18683 / 1980 / Ss-1</strain>
    </source>
</reference>
<dbReference type="HOGENOM" id="CLU_3410765_0_0_1"/>
<name>A7E4K1_SCLS1</name>
<proteinExistence type="predicted"/>